<feature type="domain" description="C2H2-type" evidence="9">
    <location>
        <begin position="568"/>
        <end position="594"/>
    </location>
</feature>
<dbReference type="PROSITE" id="PS00028">
    <property type="entry name" value="ZINC_FINGER_C2H2_1"/>
    <property type="match status" value="10"/>
</dbReference>
<evidence type="ECO:0000256" key="5">
    <source>
        <dbReference type="ARBA" id="ARBA00023015"/>
    </source>
</evidence>
<organism evidence="10 11">
    <name type="scientific">Armadillidium nasatum</name>
    <dbReference type="NCBI Taxonomy" id="96803"/>
    <lineage>
        <taxon>Eukaryota</taxon>
        <taxon>Metazoa</taxon>
        <taxon>Ecdysozoa</taxon>
        <taxon>Arthropoda</taxon>
        <taxon>Crustacea</taxon>
        <taxon>Multicrustacea</taxon>
        <taxon>Malacostraca</taxon>
        <taxon>Eumalacostraca</taxon>
        <taxon>Peracarida</taxon>
        <taxon>Isopoda</taxon>
        <taxon>Oniscidea</taxon>
        <taxon>Crinocheta</taxon>
        <taxon>Armadillidiidae</taxon>
        <taxon>Armadillidium</taxon>
    </lineage>
</organism>
<feature type="domain" description="C2H2-type" evidence="9">
    <location>
        <begin position="386"/>
        <end position="415"/>
    </location>
</feature>
<evidence type="ECO:0000313" key="10">
    <source>
        <dbReference type="EMBL" id="KAB7495817.1"/>
    </source>
</evidence>
<dbReference type="AlphaFoldDB" id="A0A5N5SPE0"/>
<proteinExistence type="predicted"/>
<dbReference type="PANTHER" id="PTHR46179">
    <property type="entry name" value="ZINC FINGER PROTEIN"/>
    <property type="match status" value="1"/>
</dbReference>
<dbReference type="EMBL" id="SEYY01022085">
    <property type="protein sequence ID" value="KAB7495817.1"/>
    <property type="molecule type" value="Genomic_DNA"/>
</dbReference>
<feature type="domain" description="C2H2-type" evidence="9">
    <location>
        <begin position="447"/>
        <end position="476"/>
    </location>
</feature>
<protein>
    <submittedName>
        <fullName evidence="10">Zinc finger X-linked protein ZXDB</fullName>
    </submittedName>
</protein>
<feature type="domain" description="C2H2-type" evidence="9">
    <location>
        <begin position="296"/>
        <end position="325"/>
    </location>
</feature>
<evidence type="ECO:0000256" key="7">
    <source>
        <dbReference type="PROSITE-ProRule" id="PRU00042"/>
    </source>
</evidence>
<dbReference type="PROSITE" id="PS50157">
    <property type="entry name" value="ZINC_FINGER_C2H2_2"/>
    <property type="match status" value="10"/>
</dbReference>
<dbReference type="InterPro" id="IPR036236">
    <property type="entry name" value="Znf_C2H2_sf"/>
</dbReference>
<dbReference type="Gene3D" id="3.30.160.60">
    <property type="entry name" value="Classic Zinc Finger"/>
    <property type="match status" value="8"/>
</dbReference>
<dbReference type="PANTHER" id="PTHR46179:SF26">
    <property type="entry name" value="ZINC FINGER PROTEIN 423 HOMOLOG"/>
    <property type="match status" value="1"/>
</dbReference>
<dbReference type="InterPro" id="IPR013087">
    <property type="entry name" value="Znf_C2H2_type"/>
</dbReference>
<dbReference type="GO" id="GO:0006357">
    <property type="term" value="P:regulation of transcription by RNA polymerase II"/>
    <property type="evidence" value="ECO:0007669"/>
    <property type="project" value="TreeGrafter"/>
</dbReference>
<feature type="domain" description="C2H2-type" evidence="9">
    <location>
        <begin position="507"/>
        <end position="534"/>
    </location>
</feature>
<keyword evidence="4" id="KW-0862">Zinc</keyword>
<keyword evidence="1" id="KW-0479">Metal-binding</keyword>
<gene>
    <name evidence="10" type="primary">ZXDB</name>
    <name evidence="10" type="ORF">Anas_03818</name>
</gene>
<keyword evidence="11" id="KW-1185">Reference proteome</keyword>
<keyword evidence="3 7" id="KW-0863">Zinc-finger</keyword>
<evidence type="ECO:0000256" key="1">
    <source>
        <dbReference type="ARBA" id="ARBA00022723"/>
    </source>
</evidence>
<dbReference type="FunFam" id="3.30.160.60:FF:000032">
    <property type="entry name" value="Krueppel-like factor 4"/>
    <property type="match status" value="2"/>
</dbReference>
<evidence type="ECO:0000256" key="4">
    <source>
        <dbReference type="ARBA" id="ARBA00022833"/>
    </source>
</evidence>
<evidence type="ECO:0000313" key="11">
    <source>
        <dbReference type="Proteomes" id="UP000326759"/>
    </source>
</evidence>
<dbReference type="InterPro" id="IPR051061">
    <property type="entry name" value="Zinc_finger_trans_reg"/>
</dbReference>
<sequence>MSKINTNYLDAVSKNISLPVGAIQLKFSSPLSSKQQISADKKAVMFTAMSPNLIIKPVSLQSSGSLTLPASQPSNINISNDNLLQSTENLGNISNGVGLAKITIAVDCKLNTTNISIISSNKEQTVFKINTSDLLRAVSSVKERLLEPLGLKLQQLIEPTNAACKLFSTHSNFTTPIKKNDKNSHGYEINYYVQEAKEPFSRSRENVGISLLQGGPPTMVSVPSVLDALSGPTTSNMNVAEVLASCDLSTPENSNETKTSKKNSGADEKTNSALVQLGINPETLSPNIGPKGNKRWPCPIASCTKLFPKLSYLKVHILNHKGIRPYKCSYDNCDWSFYTSYKLKRHLETHLNRRDFVCTEQDCNRRFTTIYNLNTHMTLHKRPKSWMCSLSTCDKAFHTRRELEAHMKLHSDVKPPYNCSVEGCSKSYFTPNSLASHMRSHHKEEELCCQWAGCGKKFDKPCRLKTHMRIHTGHRPYVCDFEGCNWRFQCASKLSRHQKKHTNDRKYSCPICKKAFLRSEHLKGHLLTHTGVRNFQCSVANCEAKFTAKSSLYVHLKKHKTQKSDVKFHCPIESCNKVYDSKLNLRQHLLKHHTPILASDSSQLDYITLFGDKEIGEQLLPQTYSSVEVHKSNLSSFIPISVQNNNLETSSGNLGTNKTTSGTNFDAGENNIVVPVLSLTSVQLSNEGQNEGNIVTVPEGFLSFSEGETPSHTNAELGFPDLPVKESFHSKGNSKGLIFQEGSAARTDVLGNIILSQRAKRRQHLNLAKKLAATNDLTKVNFCNEMILPCAVGDTLPISTHLQSSLIQEDGITSNLFDDALISRDIMTDPAIDTQSTINLRDLE</sequence>
<accession>A0A5N5SPE0</accession>
<feature type="domain" description="C2H2-type" evidence="9">
    <location>
        <begin position="417"/>
        <end position="446"/>
    </location>
</feature>
<keyword evidence="2" id="KW-0677">Repeat</keyword>
<evidence type="ECO:0000256" key="3">
    <source>
        <dbReference type="ARBA" id="ARBA00022771"/>
    </source>
</evidence>
<feature type="domain" description="C2H2-type" evidence="9">
    <location>
        <begin position="535"/>
        <end position="564"/>
    </location>
</feature>
<name>A0A5N5SPE0_9CRUS</name>
<evidence type="ECO:0000256" key="6">
    <source>
        <dbReference type="ARBA" id="ARBA00023163"/>
    </source>
</evidence>
<evidence type="ECO:0000256" key="2">
    <source>
        <dbReference type="ARBA" id="ARBA00022737"/>
    </source>
</evidence>
<dbReference type="GO" id="GO:0003712">
    <property type="term" value="F:transcription coregulator activity"/>
    <property type="evidence" value="ECO:0007669"/>
    <property type="project" value="TreeGrafter"/>
</dbReference>
<dbReference type="Proteomes" id="UP000326759">
    <property type="component" value="Unassembled WGS sequence"/>
</dbReference>
<reference evidence="10 11" key="1">
    <citation type="journal article" date="2019" name="PLoS Biol.">
        <title>Sex chromosomes control vertical transmission of feminizing Wolbachia symbionts in an isopod.</title>
        <authorList>
            <person name="Becking T."/>
            <person name="Chebbi M.A."/>
            <person name="Giraud I."/>
            <person name="Moumen B."/>
            <person name="Laverre T."/>
            <person name="Caubet Y."/>
            <person name="Peccoud J."/>
            <person name="Gilbert C."/>
            <person name="Cordaux R."/>
        </authorList>
    </citation>
    <scope>NUCLEOTIDE SEQUENCE [LARGE SCALE GENOMIC DNA]</scope>
    <source>
        <strain evidence="10">ANa2</strain>
        <tissue evidence="10">Whole body excluding digestive tract and cuticle</tissue>
    </source>
</reference>
<keyword evidence="6" id="KW-0804">Transcription</keyword>
<evidence type="ECO:0000259" key="9">
    <source>
        <dbReference type="PROSITE" id="PS50157"/>
    </source>
</evidence>
<dbReference type="GO" id="GO:0008270">
    <property type="term" value="F:zinc ion binding"/>
    <property type="evidence" value="ECO:0007669"/>
    <property type="project" value="UniProtKB-KW"/>
</dbReference>
<dbReference type="Pfam" id="PF00096">
    <property type="entry name" value="zf-C2H2"/>
    <property type="match status" value="5"/>
</dbReference>
<comment type="caution">
    <text evidence="10">The sequence shown here is derived from an EMBL/GenBank/DDBJ whole genome shotgun (WGS) entry which is preliminary data.</text>
</comment>
<dbReference type="SMART" id="SM00355">
    <property type="entry name" value="ZnF_C2H2"/>
    <property type="match status" value="10"/>
</dbReference>
<evidence type="ECO:0000256" key="8">
    <source>
        <dbReference type="SAM" id="MobiDB-lite"/>
    </source>
</evidence>
<dbReference type="SUPFAM" id="SSF57667">
    <property type="entry name" value="beta-beta-alpha zinc fingers"/>
    <property type="match status" value="5"/>
</dbReference>
<feature type="compositionally biased region" description="Polar residues" evidence="8">
    <location>
        <begin position="248"/>
        <end position="257"/>
    </location>
</feature>
<feature type="region of interest" description="Disordered" evidence="8">
    <location>
        <begin position="248"/>
        <end position="269"/>
    </location>
</feature>
<keyword evidence="5" id="KW-0805">Transcription regulation</keyword>
<feature type="domain" description="C2H2-type" evidence="9">
    <location>
        <begin position="356"/>
        <end position="385"/>
    </location>
</feature>
<dbReference type="OrthoDB" id="6277246at2759"/>
<feature type="domain" description="C2H2-type" evidence="9">
    <location>
        <begin position="477"/>
        <end position="506"/>
    </location>
</feature>
<dbReference type="GO" id="GO:0005634">
    <property type="term" value="C:nucleus"/>
    <property type="evidence" value="ECO:0007669"/>
    <property type="project" value="TreeGrafter"/>
</dbReference>
<feature type="domain" description="C2H2-type" evidence="9">
    <location>
        <begin position="326"/>
        <end position="355"/>
    </location>
</feature>